<comment type="caution">
    <text evidence="2">The sequence shown here is derived from an EMBL/GenBank/DDBJ whole genome shotgun (WGS) entry which is preliminary data.</text>
</comment>
<dbReference type="AlphaFoldDB" id="Q1K1G3"/>
<reference evidence="2" key="1">
    <citation type="submission" date="2006-05" db="EMBL/GenBank/DDBJ databases">
        <title>Annotation of the draft genome assembly of Desulfuromonas acetoxidans DSM 684.</title>
        <authorList>
            <consortium name="US DOE Joint Genome Institute (JGI-ORNL)"/>
            <person name="Larimer F."/>
            <person name="Land M."/>
            <person name="Hauser L."/>
        </authorList>
    </citation>
    <scope>NUCLEOTIDE SEQUENCE [LARGE SCALE GENOMIC DNA]</scope>
    <source>
        <strain evidence="2">DSM 684</strain>
    </source>
</reference>
<dbReference type="InterPro" id="IPR006640">
    <property type="entry name" value="SprT-like_domain"/>
</dbReference>
<proteinExistence type="predicted"/>
<reference evidence="2" key="2">
    <citation type="submission" date="2006-05" db="EMBL/GenBank/DDBJ databases">
        <title>Sequencing of the draft genome and assembly of Desulfuromonas acetoxidans DSM 684.</title>
        <authorList>
            <consortium name="US DOE Joint Genome Institute (JGI-PGF)"/>
            <person name="Copeland A."/>
            <person name="Lucas S."/>
            <person name="Lapidus A."/>
            <person name="Barry K."/>
            <person name="Detter J.C."/>
            <person name="Glavina del Rio T."/>
            <person name="Hammon N."/>
            <person name="Israni S."/>
            <person name="Dalin E."/>
            <person name="Tice H."/>
            <person name="Bruce D."/>
            <person name="Pitluck S."/>
            <person name="Richardson P."/>
        </authorList>
    </citation>
    <scope>NUCLEOTIDE SEQUENCE [LARGE SCALE GENOMIC DNA]</scope>
    <source>
        <strain evidence="2">DSM 684</strain>
    </source>
</reference>
<dbReference type="RefSeq" id="WP_005999082.1">
    <property type="nucleotide sequence ID" value="NZ_AAEW02000005.1"/>
</dbReference>
<accession>Q1K1G3</accession>
<dbReference type="Pfam" id="PF10263">
    <property type="entry name" value="SprT-like"/>
    <property type="match status" value="1"/>
</dbReference>
<dbReference type="EMBL" id="AAEW02000005">
    <property type="protein sequence ID" value="EAT16425.1"/>
    <property type="molecule type" value="Genomic_DNA"/>
</dbReference>
<dbReference type="Proteomes" id="UP000005695">
    <property type="component" value="Unassembled WGS sequence"/>
</dbReference>
<keyword evidence="3" id="KW-1185">Reference proteome</keyword>
<dbReference type="GO" id="GO:0006950">
    <property type="term" value="P:response to stress"/>
    <property type="evidence" value="ECO:0007669"/>
    <property type="project" value="UniProtKB-ARBA"/>
</dbReference>
<evidence type="ECO:0000259" key="1">
    <source>
        <dbReference type="SMART" id="SM00731"/>
    </source>
</evidence>
<organism evidence="2 3">
    <name type="scientific">Desulfuromonas acetoxidans (strain DSM 684 / 11070)</name>
    <dbReference type="NCBI Taxonomy" id="281689"/>
    <lineage>
        <taxon>Bacteria</taxon>
        <taxon>Pseudomonadati</taxon>
        <taxon>Thermodesulfobacteriota</taxon>
        <taxon>Desulfuromonadia</taxon>
        <taxon>Desulfuromonadales</taxon>
        <taxon>Desulfuromonadaceae</taxon>
        <taxon>Desulfuromonas</taxon>
    </lineage>
</organism>
<dbReference type="OrthoDB" id="5405622at2"/>
<evidence type="ECO:0000313" key="2">
    <source>
        <dbReference type="EMBL" id="EAT16425.1"/>
    </source>
</evidence>
<gene>
    <name evidence="2" type="ORF">Dace_1889</name>
</gene>
<evidence type="ECO:0000313" key="3">
    <source>
        <dbReference type="Proteomes" id="UP000005695"/>
    </source>
</evidence>
<protein>
    <recommendedName>
        <fullName evidence="1">SprT-like domain-containing protein</fullName>
    </recommendedName>
</protein>
<name>Q1K1G3_DESA6</name>
<feature type="domain" description="SprT-like" evidence="1">
    <location>
        <begin position="10"/>
        <end position="168"/>
    </location>
</feature>
<sequence length="168" mass="19196">MTLYDFASRHDLWHHVEQAVVGLVSDTEAFLSRIQSVPIKASSATRSLGCYYSRGGEPHCIRLQFAQESDALHQTFLHEVAHLCDHLMAFQGKAYRGGHGKSWQEWARALQVSAQRCGHSPAVAKLHQQRLKVVAVCERCQEPIYRLRRLPARRQYRHARCGGRLRPV</sequence>
<dbReference type="SMART" id="SM00731">
    <property type="entry name" value="SprT"/>
    <property type="match status" value="1"/>
</dbReference>